<organism evidence="3 4">
    <name type="scientific">Rehmannia glutinosa</name>
    <name type="common">Chinese foxglove</name>
    <dbReference type="NCBI Taxonomy" id="99300"/>
    <lineage>
        <taxon>Eukaryota</taxon>
        <taxon>Viridiplantae</taxon>
        <taxon>Streptophyta</taxon>
        <taxon>Embryophyta</taxon>
        <taxon>Tracheophyta</taxon>
        <taxon>Spermatophyta</taxon>
        <taxon>Magnoliopsida</taxon>
        <taxon>eudicotyledons</taxon>
        <taxon>Gunneridae</taxon>
        <taxon>Pentapetalae</taxon>
        <taxon>asterids</taxon>
        <taxon>lamiids</taxon>
        <taxon>Lamiales</taxon>
        <taxon>Orobanchaceae</taxon>
        <taxon>Rehmannieae</taxon>
        <taxon>Rehmannia</taxon>
    </lineage>
</organism>
<evidence type="ECO:0008006" key="5">
    <source>
        <dbReference type="Google" id="ProtNLM"/>
    </source>
</evidence>
<feature type="compositionally biased region" description="Polar residues" evidence="2">
    <location>
        <begin position="368"/>
        <end position="381"/>
    </location>
</feature>
<dbReference type="SUPFAM" id="SSF56815">
    <property type="entry name" value="Sec1/munc18-like (SM) proteins"/>
    <property type="match status" value="2"/>
</dbReference>
<comment type="similarity">
    <text evidence="1">Belongs to the STXBP/unc-18/SEC1 family.</text>
</comment>
<dbReference type="Proteomes" id="UP001318860">
    <property type="component" value="Unassembled WGS sequence"/>
</dbReference>
<gene>
    <name evidence="3" type="ORF">DH2020_011798</name>
</gene>
<feature type="region of interest" description="Disordered" evidence="2">
    <location>
        <begin position="366"/>
        <end position="386"/>
    </location>
</feature>
<comment type="caution">
    <text evidence="3">The sequence shown here is derived from an EMBL/GenBank/DDBJ whole genome shotgun (WGS) entry which is preliminary data.</text>
</comment>
<proteinExistence type="inferred from homology"/>
<dbReference type="Gene3D" id="3.40.50.1910">
    <property type="match status" value="1"/>
</dbReference>
<sequence length="874" mass="97076">MQHFSATLSCYSTVDTAIPFPGSLESLINISENINDSIVYLDAGSTESFQFLGAFPLFLELGARAVCSLENNSALEKVVDWNINPEHAKKIVVITSRLLSDAHRYILRCLSTFHNVRHCAIYTSISEVSHSSYPDSPLGPDAFHEYESLLKQDYEELVKKRETDNIVSGKSVLKESTASEDEGWSQLTSVEDDISRFDGISSSKLPQEDHFIGYSEDVQKLLVSVHHFPLILCPFSPRVFVLPSEGSVAEASLCAEHENSISSGLPPLSTGKPADTEDISPGATLTAQFLYHLALKMDLKLEIFSLGDLSKNVGKLLTDMSSLYDVGRRKRSAGLLLIDRTLDLLTPCCHGDSLVDRMFSSLPRRQRASSSQMKGSQSQPKNGHVKLERAPLAVQIPLEKFIIDEDSKSNFQLLENIEAFLRGWNTINSDAQSVEFMKFSKKLNDESWFQRNEGEVLHGSFVSTDNFRGAPYLEALLDRRTKDGAMLIKKWLQESLRRENISLDVKIRPGFPSKSDLQSLVKALSKRQSSLIKNKGIIQLAAATLHALDELHSASWDAFNSAEKILHVNAADTSQSLAAQISDLINKTTLVASQVQKHNKVEKSQGLFTLQDALLLTIIGYVLAGENFPTSGSAGPFSWQEEHFMKEAIVDAILENPAVSKLKFLQGLSEELEGNLKKPKSEGKEDPSEDGVDFDDDQWGNWGDEDDDKDTSKEEVYGDMQLKLELRDRVDNLFKFLHKLSSMKGNAALREGMLAFESRRSDDPFSSKGLLYRLLTSILDKHDIPGLEYHSSTVGRLFKSGFGRFGLGQAKPSLVEQNVILVFVIGGINGVEVREMQEALTGSSRPDIELILGGTTFLTPDDMRELLLGEYSHI</sequence>
<evidence type="ECO:0000313" key="4">
    <source>
        <dbReference type="Proteomes" id="UP001318860"/>
    </source>
</evidence>
<dbReference type="EMBL" id="JABTTQ020000005">
    <property type="protein sequence ID" value="KAK6157550.1"/>
    <property type="molecule type" value="Genomic_DNA"/>
</dbReference>
<feature type="region of interest" description="Disordered" evidence="2">
    <location>
        <begin position="675"/>
        <end position="713"/>
    </location>
</feature>
<feature type="compositionally biased region" description="Acidic residues" evidence="2">
    <location>
        <begin position="687"/>
        <end position="709"/>
    </location>
</feature>
<evidence type="ECO:0000256" key="2">
    <source>
        <dbReference type="SAM" id="MobiDB-lite"/>
    </source>
</evidence>
<keyword evidence="4" id="KW-1185">Reference proteome</keyword>
<dbReference type="InterPro" id="IPR001619">
    <property type="entry name" value="Sec1-like"/>
</dbReference>
<name>A0ABR0XEN0_REHGL</name>
<accession>A0ABR0XEN0</accession>
<dbReference type="InterPro" id="IPR027482">
    <property type="entry name" value="Sec1-like_dom2"/>
</dbReference>
<dbReference type="InterPro" id="IPR036045">
    <property type="entry name" value="Sec1-like_sf"/>
</dbReference>
<evidence type="ECO:0000313" key="3">
    <source>
        <dbReference type="EMBL" id="KAK6157550.1"/>
    </source>
</evidence>
<reference evidence="3 4" key="1">
    <citation type="journal article" date="2021" name="Comput. Struct. Biotechnol. J.">
        <title>De novo genome assembly of the potent medicinal plant Rehmannia glutinosa using nanopore technology.</title>
        <authorList>
            <person name="Ma L."/>
            <person name="Dong C."/>
            <person name="Song C."/>
            <person name="Wang X."/>
            <person name="Zheng X."/>
            <person name="Niu Y."/>
            <person name="Chen S."/>
            <person name="Feng W."/>
        </authorList>
    </citation>
    <scope>NUCLEOTIDE SEQUENCE [LARGE SCALE GENOMIC DNA]</scope>
    <source>
        <strain evidence="3">DH-2019</strain>
    </source>
</reference>
<dbReference type="PANTHER" id="PTHR11679">
    <property type="entry name" value="VESICLE PROTEIN SORTING-ASSOCIATED"/>
    <property type="match status" value="1"/>
</dbReference>
<protein>
    <recommendedName>
        <fullName evidence="5">Sec1 family domain-containing protein</fullName>
    </recommendedName>
</protein>
<evidence type="ECO:0000256" key="1">
    <source>
        <dbReference type="ARBA" id="ARBA00009884"/>
    </source>
</evidence>
<feature type="compositionally biased region" description="Basic and acidic residues" evidence="2">
    <location>
        <begin position="675"/>
        <end position="686"/>
    </location>
</feature>